<proteinExistence type="predicted"/>
<dbReference type="EMBL" id="RWGY01001122">
    <property type="protein sequence ID" value="TVT96826.1"/>
    <property type="molecule type" value="Genomic_DNA"/>
</dbReference>
<evidence type="ECO:0000313" key="2">
    <source>
        <dbReference type="EMBL" id="TVT96826.1"/>
    </source>
</evidence>
<organism evidence="2 3">
    <name type="scientific">Eragrostis curvula</name>
    <name type="common">weeping love grass</name>
    <dbReference type="NCBI Taxonomy" id="38414"/>
    <lineage>
        <taxon>Eukaryota</taxon>
        <taxon>Viridiplantae</taxon>
        <taxon>Streptophyta</taxon>
        <taxon>Embryophyta</taxon>
        <taxon>Tracheophyta</taxon>
        <taxon>Spermatophyta</taxon>
        <taxon>Magnoliopsida</taxon>
        <taxon>Liliopsida</taxon>
        <taxon>Poales</taxon>
        <taxon>Poaceae</taxon>
        <taxon>PACMAD clade</taxon>
        <taxon>Chloridoideae</taxon>
        <taxon>Eragrostideae</taxon>
        <taxon>Eragrostidinae</taxon>
        <taxon>Eragrostis</taxon>
    </lineage>
</organism>
<dbReference type="PANTHER" id="PTHR33074">
    <property type="entry name" value="EXPRESSED PROTEIN-RELATED"/>
    <property type="match status" value="1"/>
</dbReference>
<dbReference type="InterPro" id="IPR011676">
    <property type="entry name" value="DUF1618"/>
</dbReference>
<evidence type="ECO:0000313" key="3">
    <source>
        <dbReference type="Proteomes" id="UP000324897"/>
    </source>
</evidence>
<dbReference type="PANTHER" id="PTHR33074:SF76">
    <property type="entry name" value="OS11G0569701 PROTEIN"/>
    <property type="match status" value="1"/>
</dbReference>
<accession>A0A5J9SDK3</accession>
<dbReference type="AlphaFoldDB" id="A0A5J9SDK3"/>
<evidence type="ECO:0000259" key="1">
    <source>
        <dbReference type="Pfam" id="PF07762"/>
    </source>
</evidence>
<protein>
    <recommendedName>
        <fullName evidence="1">DUF1618 domain-containing protein</fullName>
    </recommendedName>
</protein>
<comment type="caution">
    <text evidence="2">The sequence shown here is derived from an EMBL/GenBank/DDBJ whole genome shotgun (WGS) entry which is preliminary data.</text>
</comment>
<feature type="non-terminal residue" evidence="2">
    <location>
        <position position="1"/>
    </location>
</feature>
<dbReference type="Proteomes" id="UP000324897">
    <property type="component" value="Unassembled WGS sequence"/>
</dbReference>
<feature type="domain" description="DUF1618" evidence="1">
    <location>
        <begin position="21"/>
        <end position="112"/>
    </location>
</feature>
<keyword evidence="3" id="KW-1185">Reference proteome</keyword>
<sequence length="164" mass="18481">MSWLCAPDQGADEGTTRSLERVVWRSTNTVKFVSIDTLCCCGGAGRSTCAHSRFAFTVTTWTMNLTTDKPMAWVKDSVLHCDELWALPGYEGLPRVHVKCPVVSLDNPDIICFLVSNCDILDTYEDRREWMIQVDMRSKALVAVEEFTADAWKADFHLPAKLQC</sequence>
<dbReference type="Pfam" id="PF07762">
    <property type="entry name" value="DUF1618"/>
    <property type="match status" value="1"/>
</dbReference>
<dbReference type="OrthoDB" id="687690at2759"/>
<name>A0A5J9SDK3_9POAL</name>
<reference evidence="2 3" key="1">
    <citation type="journal article" date="2019" name="Sci. Rep.">
        <title>A high-quality genome of Eragrostis curvula grass provides insights into Poaceae evolution and supports new strategies to enhance forage quality.</title>
        <authorList>
            <person name="Carballo J."/>
            <person name="Santos B.A.C.M."/>
            <person name="Zappacosta D."/>
            <person name="Garbus I."/>
            <person name="Selva J.P."/>
            <person name="Gallo C.A."/>
            <person name="Diaz A."/>
            <person name="Albertini E."/>
            <person name="Caccamo M."/>
            <person name="Echenique V."/>
        </authorList>
    </citation>
    <scope>NUCLEOTIDE SEQUENCE [LARGE SCALE GENOMIC DNA]</scope>
    <source>
        <strain evidence="3">cv. Victoria</strain>
        <tissue evidence="2">Leaf</tissue>
    </source>
</reference>
<gene>
    <name evidence="2" type="ORF">EJB05_57965</name>
</gene>
<dbReference type="Gramene" id="TVT96826">
    <property type="protein sequence ID" value="TVT96826"/>
    <property type="gene ID" value="EJB05_57965"/>
</dbReference>